<feature type="compositionally biased region" description="Low complexity" evidence="2">
    <location>
        <begin position="1521"/>
        <end position="1532"/>
    </location>
</feature>
<feature type="region of interest" description="Disordered" evidence="2">
    <location>
        <begin position="1493"/>
        <end position="1667"/>
    </location>
</feature>
<feature type="compositionally biased region" description="Polar residues" evidence="2">
    <location>
        <begin position="353"/>
        <end position="380"/>
    </location>
</feature>
<dbReference type="EnsemblPlants" id="Kaladp0022s0216.1.v1.1">
    <property type="protein sequence ID" value="Kaladp0022s0216.1.v1.1"/>
    <property type="gene ID" value="Kaladp0022s0216.v1.1"/>
</dbReference>
<accession>A0A7N0T4Q4</accession>
<feature type="region of interest" description="Disordered" evidence="2">
    <location>
        <begin position="238"/>
        <end position="259"/>
    </location>
</feature>
<dbReference type="PROSITE" id="PS51204">
    <property type="entry name" value="HSA"/>
    <property type="match status" value="1"/>
</dbReference>
<dbReference type="PANTHER" id="PTHR46774">
    <property type="entry name" value="CHROMATIN MODIFICATION-RELATED PROTEIN EAF1 A-RELATED"/>
    <property type="match status" value="1"/>
</dbReference>
<dbReference type="GO" id="GO:0006325">
    <property type="term" value="P:chromatin organization"/>
    <property type="evidence" value="ECO:0007669"/>
    <property type="project" value="UniProtKB-KW"/>
</dbReference>
<feature type="compositionally biased region" description="Polar residues" evidence="2">
    <location>
        <begin position="1407"/>
        <end position="1453"/>
    </location>
</feature>
<sequence length="1838" mass="201182">MGVLEVADNFGSSVKLSAVTHTMGMSVENGLRTEIEIVSHGPDVEDAREELRSQLLHRDLAQRELEFLLNAGDPLEFRFGHASSVSVQSTSLTGRHHGQIVTSKAKADMSLIGALTHSDEPTLRQRGKVCDANSAESLFLLAGNQRSDKVENNSINLNIKRNVAPSEQSSRVEGTCNCKEYEESTIFRPYARRNRSKLNREVSSSGLIDVIPSQCSVHVTVPSRYGLRDTRGSLFDSNHVDRKISSNSDEKSTSSNPDKFHMVTDFSNLDSKRSPTVQTAAGVLKVNSNEGSLDVLTSAGPLDDQKGPIRSGDANRCLNVAVVGQGGLRSNGFPLSKNANKNDEGDAVVMETESQGLQGNTQNDADSNASAVPNTTVDSESINRDSLSEGNTCPVLVNAVLKQPLLMKKGETVDKKTIKNANEHDTGQIAIEGDKSHLQNRLDNKFEVKVPGTSEMSKDFQPGATLSTVSAGTRSYNPEVSGIVSDHGNVLASDSNLENRSTSVAEIVDHGISLAISSNKISTDAPEPQTGCTKELEKVDDDSILAEALLIEAKRRRIAELLGGTLRSEGHQKSHWQFVLEEMAWLANDFMQERLWKSSAASQFGHRAALASRQRVEEKMPIINLRAVAQSNARAVLQFWQSVESVVYTEDKKSVQDRALLSFNTNEAAEDQSEESKVVQEPKLEFEQHGLIKSHAIRKYAIRFLKYNASVIPYFNTEAWLSPDLKSTLGTEENKSSLRSYLADESLFYKVPAGAMESYGKSIESHVLQCEVSCSGLQEAERPFYYATEEHMYMGEEEELEAYYLPSAFEGSKASKTAQKKRKNPVNFYLSEIRDGAHLTFVGHPSGINSRCVPTKHTRTASRLRLLRHYDVGVGGNGQLPDRTDASSEDTNSFQDDQSTLSGDYKIEYAMDFEKHVQLDTTGDLRKSKKKKIEKHREDRWQLDTALSKGHRDFSKRRLDSRRLECIGINGTVGEPNAKRPKTVKQTLESSFESPGFNNRMVPSPVASQISNKPHPFKIMRMIGGRDRARGTKSLKVPSGQPSSENLWSSFEDQALVVLVHDLGPNWKLVSDAMNSALQFVCIFRNPGECKERHKVLMDLSTDAGADSAEDSGSSQPYPSTLPGIPKGSARQLFQRLQGPMEEDTLKSHFEKIMLIRQKQHCRKNQKNDVRDLKQIVPNHNSHAIAVSEVCSNYLHGGYLTPLDLCDPPPAKVESLTHGHQGPESVQPAIGSNSLDQGTFNLVNDSDVPHVIGPHNASVRTSSLTNEMRKSSATLPRRSAQHSSLSACLTSSGTDRNNVRMAPGTNSVGMMTGLSSQSLPISGPGFEVNNVSPMPNARSISSSSMVGMPNYHNLRVNSSQGTSTSNSSGGYMTLNQESQRQILAPELNICAPKGNNRGTTPLEEIRSNLSGHSSTPMGQTHPVCNQLHQVPSHQSQGLNNYPRSQGPSVSQHPSYARLVKERQFPQQLLMGQQYSPLNPTTSISQSPKLLQTPLLGSLPLSPSPITPPSQSQQKHHLPPHGLSLTQSGLSGSVNQTVRHGRQPPNPFQQSVRPHHPQQTQHQQLTKFTNGLGLGTANISVPDNSSNLNRMSPSSGGHADQRTSVQGRSSFSGSISIPSQPFRPLTPQSSGHALHQKGLYSSVPTTNPSQQTPSDSEKDSENEISSRYSAHRSLSLNSIKSGAAMSGGSSQLLLKSKSLQKKGCDRDRIEKEQQQSHIGNTDQQSKGPTDLDRADKQIMHRSPCGNTPTALPHLTRSTGHASVTSSSVLLRTESELYDSVLQNFDNQMSSSAKPAMKLDPTGNQGQLQRQLSNTMTPSQKKQKPSQQPDHTEVQGNMQT</sequence>
<dbReference type="Pfam" id="PF07529">
    <property type="entry name" value="HSA"/>
    <property type="match status" value="1"/>
</dbReference>
<keyword evidence="6" id="KW-1185">Reference proteome</keyword>
<evidence type="ECO:0000259" key="3">
    <source>
        <dbReference type="PROSITE" id="PS50090"/>
    </source>
</evidence>
<feature type="region of interest" description="Disordered" evidence="2">
    <location>
        <begin position="1702"/>
        <end position="1730"/>
    </location>
</feature>
<organism evidence="5 6">
    <name type="scientific">Kalanchoe fedtschenkoi</name>
    <name type="common">Lavender scallops</name>
    <name type="synonym">South American air plant</name>
    <dbReference type="NCBI Taxonomy" id="63787"/>
    <lineage>
        <taxon>Eukaryota</taxon>
        <taxon>Viridiplantae</taxon>
        <taxon>Streptophyta</taxon>
        <taxon>Embryophyta</taxon>
        <taxon>Tracheophyta</taxon>
        <taxon>Spermatophyta</taxon>
        <taxon>Magnoliopsida</taxon>
        <taxon>eudicotyledons</taxon>
        <taxon>Gunneridae</taxon>
        <taxon>Pentapetalae</taxon>
        <taxon>Saxifragales</taxon>
        <taxon>Crassulaceae</taxon>
        <taxon>Kalanchoe</taxon>
    </lineage>
</organism>
<feature type="region of interest" description="Disordered" evidence="2">
    <location>
        <begin position="875"/>
        <end position="899"/>
    </location>
</feature>
<keyword evidence="1" id="KW-0156">Chromatin regulator</keyword>
<dbReference type="SMART" id="SM00573">
    <property type="entry name" value="HSA"/>
    <property type="match status" value="1"/>
</dbReference>
<feature type="region of interest" description="Disordered" evidence="2">
    <location>
        <begin position="1738"/>
        <end position="1757"/>
    </location>
</feature>
<feature type="compositionally biased region" description="Polar residues" evidence="2">
    <location>
        <begin position="1641"/>
        <end position="1653"/>
    </location>
</feature>
<feature type="compositionally biased region" description="Polar residues" evidence="2">
    <location>
        <begin position="1576"/>
        <end position="1594"/>
    </location>
</feature>
<dbReference type="InterPro" id="IPR044798">
    <property type="entry name" value="EAF1A/B"/>
</dbReference>
<feature type="domain" description="HSA" evidence="4">
    <location>
        <begin position="563"/>
        <end position="642"/>
    </location>
</feature>
<protein>
    <submittedName>
        <fullName evidence="5">Uncharacterized protein</fullName>
    </submittedName>
</protein>
<feature type="region of interest" description="Disordered" evidence="2">
    <location>
        <begin position="1790"/>
        <end position="1838"/>
    </location>
</feature>
<feature type="compositionally biased region" description="Polar residues" evidence="2">
    <location>
        <begin position="889"/>
        <end position="899"/>
    </location>
</feature>
<evidence type="ECO:0000256" key="2">
    <source>
        <dbReference type="SAM" id="MobiDB-lite"/>
    </source>
</evidence>
<dbReference type="InterPro" id="IPR014012">
    <property type="entry name" value="HSA_dom"/>
</dbReference>
<dbReference type="PROSITE" id="PS50090">
    <property type="entry name" value="MYB_LIKE"/>
    <property type="match status" value="1"/>
</dbReference>
<reference evidence="5" key="1">
    <citation type="submission" date="2021-01" db="UniProtKB">
        <authorList>
            <consortium name="EnsemblPlants"/>
        </authorList>
    </citation>
    <scope>IDENTIFICATION</scope>
</reference>
<dbReference type="PANTHER" id="PTHR46774:SF3">
    <property type="entry name" value="CHROMATIN MODIFICATION-RELATED PROTEIN EAF1 A-RELATED"/>
    <property type="match status" value="1"/>
</dbReference>
<feature type="region of interest" description="Disordered" evidence="2">
    <location>
        <begin position="1389"/>
        <end position="1454"/>
    </location>
</feature>
<proteinExistence type="predicted"/>
<evidence type="ECO:0000256" key="1">
    <source>
        <dbReference type="ARBA" id="ARBA00022853"/>
    </source>
</evidence>
<feature type="compositionally biased region" description="Low complexity" evidence="2">
    <location>
        <begin position="1104"/>
        <end position="1115"/>
    </location>
</feature>
<evidence type="ECO:0000313" key="5">
    <source>
        <dbReference type="EnsemblPlants" id="Kaladp0022s0216.1.v1.1"/>
    </source>
</evidence>
<dbReference type="Proteomes" id="UP000594263">
    <property type="component" value="Unplaced"/>
</dbReference>
<feature type="compositionally biased region" description="Polar residues" evidence="2">
    <location>
        <begin position="1743"/>
        <end position="1757"/>
    </location>
</feature>
<name>A0A7N0T4Q4_KALFE</name>
<feature type="region of interest" description="Disordered" evidence="2">
    <location>
        <begin position="1104"/>
        <end position="1125"/>
    </location>
</feature>
<dbReference type="Gramene" id="Kaladp0022s0216.1.v1.1">
    <property type="protein sequence ID" value="Kaladp0022s0216.1.v1.1"/>
    <property type="gene ID" value="Kaladp0022s0216.v1.1"/>
</dbReference>
<feature type="region of interest" description="Disordered" evidence="2">
    <location>
        <begin position="353"/>
        <end position="389"/>
    </location>
</feature>
<feature type="region of interest" description="Disordered" evidence="2">
    <location>
        <begin position="1273"/>
        <end position="1301"/>
    </location>
</feature>
<feature type="compositionally biased region" description="Low complexity" evidence="2">
    <location>
        <begin position="1603"/>
        <end position="1621"/>
    </location>
</feature>
<feature type="compositionally biased region" description="Polar residues" evidence="2">
    <location>
        <begin position="1800"/>
        <end position="1815"/>
    </location>
</feature>
<dbReference type="CDD" id="cd00167">
    <property type="entry name" value="SANT"/>
    <property type="match status" value="1"/>
</dbReference>
<feature type="region of interest" description="Disordered" evidence="2">
    <location>
        <begin position="992"/>
        <end position="1012"/>
    </location>
</feature>
<dbReference type="InterPro" id="IPR001005">
    <property type="entry name" value="SANT/Myb"/>
</dbReference>
<dbReference type="Pfam" id="PF13921">
    <property type="entry name" value="Myb_DNA-bind_6"/>
    <property type="match status" value="1"/>
</dbReference>
<feature type="domain" description="Myb-like" evidence="3">
    <location>
        <begin position="1048"/>
        <end position="1098"/>
    </location>
</feature>
<evidence type="ECO:0000259" key="4">
    <source>
        <dbReference type="PROSITE" id="PS51204"/>
    </source>
</evidence>
<feature type="compositionally biased region" description="Polar residues" evidence="2">
    <location>
        <begin position="1714"/>
        <end position="1726"/>
    </location>
</feature>
<dbReference type="GO" id="GO:0035267">
    <property type="term" value="C:NuA4 histone acetyltransferase complex"/>
    <property type="evidence" value="ECO:0007669"/>
    <property type="project" value="InterPro"/>
</dbReference>
<feature type="compositionally biased region" description="Polar residues" evidence="2">
    <location>
        <begin position="1281"/>
        <end position="1296"/>
    </location>
</feature>
<feature type="compositionally biased region" description="Basic and acidic residues" evidence="2">
    <location>
        <begin position="1702"/>
        <end position="1713"/>
    </location>
</feature>
<evidence type="ECO:0000313" key="6">
    <source>
        <dbReference type="Proteomes" id="UP000594263"/>
    </source>
</evidence>